<sequence length="234" mass="25933">MKVIAIIVALSAVALSKKLPDNFQICTHSDPKINECLKSAIQSALVQLRGGIAEIDAVPIDPMFIPNISVNRSQLAIGMANLRIFNMTNSVIESVKASITNKRFRALLVIKSAEVKVTMDFSLVGKLLFLNLNSGGKGEMLMKNAVIGISLNGGLTNDRQHYMLNTFAFKLNPESMTFYLDGLFGGQKAINDEVLKVLNENWNVLFKEIQLDLEDTLSNIFMDYSNNIFKYVPV</sequence>
<dbReference type="PANTHER" id="PTHR11008">
    <property type="entry name" value="PROTEIN TAKEOUT-LIKE PROTEIN"/>
    <property type="match status" value="1"/>
</dbReference>
<dbReference type="OrthoDB" id="6591956at2759"/>
<dbReference type="PANTHER" id="PTHR11008:SF18">
    <property type="entry name" value="BCDNA.GH05536-RELATED"/>
    <property type="match status" value="1"/>
</dbReference>
<dbReference type="Gene3D" id="3.15.10.30">
    <property type="entry name" value="Haemolymph juvenile hormone binding protein"/>
    <property type="match status" value="1"/>
</dbReference>
<evidence type="ECO:0000313" key="3">
    <source>
        <dbReference type="Proteomes" id="UP000327044"/>
    </source>
</evidence>
<dbReference type="EMBL" id="VVIM01000005">
    <property type="protein sequence ID" value="KAB0799912.1"/>
    <property type="molecule type" value="Genomic_DNA"/>
</dbReference>
<name>A0A5N4ARD2_PHOPY</name>
<evidence type="ECO:0000256" key="1">
    <source>
        <dbReference type="SAM" id="SignalP"/>
    </source>
</evidence>
<accession>A0A5N4ARD2</accession>
<protein>
    <recommendedName>
        <fullName evidence="4">Haemolymph juvenile hormone binding protein</fullName>
    </recommendedName>
</protein>
<keyword evidence="1" id="KW-0732">Signal</keyword>
<dbReference type="InterPro" id="IPR010562">
    <property type="entry name" value="Haemolymph_juvenile_hormone-bd"/>
</dbReference>
<evidence type="ECO:0000313" key="2">
    <source>
        <dbReference type="EMBL" id="KAB0799912.1"/>
    </source>
</evidence>
<organism evidence="2 3">
    <name type="scientific">Photinus pyralis</name>
    <name type="common">Common eastern firefly</name>
    <name type="synonym">Lampyris pyralis</name>
    <dbReference type="NCBI Taxonomy" id="7054"/>
    <lineage>
        <taxon>Eukaryota</taxon>
        <taxon>Metazoa</taxon>
        <taxon>Ecdysozoa</taxon>
        <taxon>Arthropoda</taxon>
        <taxon>Hexapoda</taxon>
        <taxon>Insecta</taxon>
        <taxon>Pterygota</taxon>
        <taxon>Neoptera</taxon>
        <taxon>Endopterygota</taxon>
        <taxon>Coleoptera</taxon>
        <taxon>Polyphaga</taxon>
        <taxon>Elateriformia</taxon>
        <taxon>Elateroidea</taxon>
        <taxon>Lampyridae</taxon>
        <taxon>Lampyrinae</taxon>
        <taxon>Photinus</taxon>
    </lineage>
</organism>
<reference evidence="2 3" key="1">
    <citation type="journal article" date="2018" name="Elife">
        <title>Firefly genomes illuminate parallel origins of bioluminescence in beetles.</title>
        <authorList>
            <person name="Fallon T.R."/>
            <person name="Lower S.E."/>
            <person name="Chang C.H."/>
            <person name="Bessho-Uehara M."/>
            <person name="Martin G.J."/>
            <person name="Bewick A.J."/>
            <person name="Behringer M."/>
            <person name="Debat H.J."/>
            <person name="Wong I."/>
            <person name="Day J.C."/>
            <person name="Suvorov A."/>
            <person name="Silva C.J."/>
            <person name="Stanger-Hall K.F."/>
            <person name="Hall D.W."/>
            <person name="Schmitz R.J."/>
            <person name="Nelson D.R."/>
            <person name="Lewis S.M."/>
            <person name="Shigenobu S."/>
            <person name="Bybee S.M."/>
            <person name="Larracuente A.M."/>
            <person name="Oba Y."/>
            <person name="Weng J.K."/>
        </authorList>
    </citation>
    <scope>NUCLEOTIDE SEQUENCE [LARGE SCALE GENOMIC DNA]</scope>
    <source>
        <strain evidence="2">1611_PpyrPB1</strain>
        <tissue evidence="2">Whole body</tissue>
    </source>
</reference>
<proteinExistence type="predicted"/>
<gene>
    <name evidence="2" type="ORF">PPYR_07792</name>
</gene>
<dbReference type="InterPro" id="IPR038606">
    <property type="entry name" value="To_sf"/>
</dbReference>
<dbReference type="AlphaFoldDB" id="A0A5N4ARD2"/>
<dbReference type="GO" id="GO:0005615">
    <property type="term" value="C:extracellular space"/>
    <property type="evidence" value="ECO:0007669"/>
    <property type="project" value="TreeGrafter"/>
</dbReference>
<evidence type="ECO:0008006" key="4">
    <source>
        <dbReference type="Google" id="ProtNLM"/>
    </source>
</evidence>
<dbReference type="Proteomes" id="UP000327044">
    <property type="component" value="Unassembled WGS sequence"/>
</dbReference>
<dbReference type="InParanoid" id="A0A5N4ARD2"/>
<comment type="caution">
    <text evidence="2">The sequence shown here is derived from an EMBL/GenBank/DDBJ whole genome shotgun (WGS) entry which is preliminary data.</text>
</comment>
<feature type="chain" id="PRO_5024391334" description="Haemolymph juvenile hormone binding protein" evidence="1">
    <location>
        <begin position="17"/>
        <end position="234"/>
    </location>
</feature>
<dbReference type="SMART" id="SM00700">
    <property type="entry name" value="JHBP"/>
    <property type="match status" value="1"/>
</dbReference>
<keyword evidence="3" id="KW-1185">Reference proteome</keyword>
<dbReference type="Pfam" id="PF06585">
    <property type="entry name" value="JHBP"/>
    <property type="match status" value="1"/>
</dbReference>
<feature type="signal peptide" evidence="1">
    <location>
        <begin position="1"/>
        <end position="16"/>
    </location>
</feature>